<dbReference type="Pfam" id="PF07690">
    <property type="entry name" value="MFS_1"/>
    <property type="match status" value="1"/>
</dbReference>
<feature type="transmembrane region" description="Helical" evidence="8">
    <location>
        <begin position="179"/>
        <end position="202"/>
    </location>
</feature>
<name>A0A5B1CH16_9BACT</name>
<dbReference type="OrthoDB" id="9803968at2"/>
<evidence type="ECO:0000256" key="2">
    <source>
        <dbReference type="ARBA" id="ARBA00022448"/>
    </source>
</evidence>
<proteinExistence type="predicted"/>
<feature type="region of interest" description="Disordered" evidence="7">
    <location>
        <begin position="431"/>
        <end position="453"/>
    </location>
</feature>
<evidence type="ECO:0000256" key="8">
    <source>
        <dbReference type="SAM" id="Phobius"/>
    </source>
</evidence>
<comment type="caution">
    <text evidence="9">The sequence shown here is derived from an EMBL/GenBank/DDBJ whole genome shotgun (WGS) entry which is preliminary data.</text>
</comment>
<feature type="transmembrane region" description="Helical" evidence="8">
    <location>
        <begin position="233"/>
        <end position="254"/>
    </location>
</feature>
<keyword evidence="2" id="KW-0813">Transport</keyword>
<reference evidence="9 10" key="1">
    <citation type="submission" date="2019-08" db="EMBL/GenBank/DDBJ databases">
        <title>Deep-cultivation of Planctomycetes and their phenomic and genomic characterization uncovers novel biology.</title>
        <authorList>
            <person name="Wiegand S."/>
            <person name="Jogler M."/>
            <person name="Boedeker C."/>
            <person name="Pinto D."/>
            <person name="Vollmers J."/>
            <person name="Rivas-Marin E."/>
            <person name="Kohn T."/>
            <person name="Peeters S.H."/>
            <person name="Heuer A."/>
            <person name="Rast P."/>
            <person name="Oberbeckmann S."/>
            <person name="Bunk B."/>
            <person name="Jeske O."/>
            <person name="Meyerdierks A."/>
            <person name="Storesund J.E."/>
            <person name="Kallscheuer N."/>
            <person name="Luecker S."/>
            <person name="Lage O.M."/>
            <person name="Pohl T."/>
            <person name="Merkel B.J."/>
            <person name="Hornburger P."/>
            <person name="Mueller R.-W."/>
            <person name="Bruemmer F."/>
            <person name="Labrenz M."/>
            <person name="Spormann A.M."/>
            <person name="Op Den Camp H."/>
            <person name="Overmann J."/>
            <person name="Amann R."/>
            <person name="Jetten M.S.M."/>
            <person name="Mascher T."/>
            <person name="Medema M.H."/>
            <person name="Devos D.P."/>
            <person name="Kaster A.-K."/>
            <person name="Ovreas L."/>
            <person name="Rohde M."/>
            <person name="Galperin M.Y."/>
            <person name="Jogler C."/>
        </authorList>
    </citation>
    <scope>NUCLEOTIDE SEQUENCE [LARGE SCALE GENOMIC DNA]</scope>
    <source>
        <strain evidence="9 10">LF1</strain>
    </source>
</reference>
<dbReference type="EMBL" id="VRLW01000001">
    <property type="protein sequence ID" value="KAA1260488.1"/>
    <property type="molecule type" value="Genomic_DNA"/>
</dbReference>
<dbReference type="RefSeq" id="WP_084422253.1">
    <property type="nucleotide sequence ID" value="NZ_LWSK01000002.1"/>
</dbReference>
<accession>A0A5B1CH16</accession>
<evidence type="ECO:0000256" key="7">
    <source>
        <dbReference type="SAM" id="MobiDB-lite"/>
    </source>
</evidence>
<comment type="subcellular location">
    <subcellularLocation>
        <location evidence="1">Cell membrane</location>
        <topology evidence="1">Multi-pass membrane protein</topology>
    </subcellularLocation>
</comment>
<feature type="transmembrane region" description="Helical" evidence="8">
    <location>
        <begin position="298"/>
        <end position="316"/>
    </location>
</feature>
<dbReference type="CDD" id="cd06173">
    <property type="entry name" value="MFS_MefA_like"/>
    <property type="match status" value="1"/>
</dbReference>
<evidence type="ECO:0000256" key="5">
    <source>
        <dbReference type="ARBA" id="ARBA00022989"/>
    </source>
</evidence>
<dbReference type="PANTHER" id="PTHR43266:SF2">
    <property type="entry name" value="MAJOR FACILITATOR SUPERFAMILY (MFS) PROFILE DOMAIN-CONTAINING PROTEIN"/>
    <property type="match status" value="1"/>
</dbReference>
<evidence type="ECO:0000256" key="1">
    <source>
        <dbReference type="ARBA" id="ARBA00004651"/>
    </source>
</evidence>
<dbReference type="Proteomes" id="UP000322699">
    <property type="component" value="Unassembled WGS sequence"/>
</dbReference>
<evidence type="ECO:0000313" key="9">
    <source>
        <dbReference type="EMBL" id="KAA1260488.1"/>
    </source>
</evidence>
<feature type="transmembrane region" description="Helical" evidence="8">
    <location>
        <begin position="401"/>
        <end position="418"/>
    </location>
</feature>
<gene>
    <name evidence="9" type="primary">lplT</name>
    <name evidence="9" type="ORF">LF1_30280</name>
</gene>
<keyword evidence="3" id="KW-1003">Cell membrane</keyword>
<dbReference type="GO" id="GO:0022857">
    <property type="term" value="F:transmembrane transporter activity"/>
    <property type="evidence" value="ECO:0007669"/>
    <property type="project" value="InterPro"/>
</dbReference>
<sequence length="453" mass="48365">MELPLSGSLFQRGFLSLIATQFFGAMNDNVLKGILTFMVIDGAWAGNLGSGGQGIVGICFTIPFILLSGYAGQLADRHSKKTVTTWVKILEIPIVMLAGLGFWLGNLWVTLAALVALTCQSSFFGPAKYGMIPELVDDSQLSKANGSINMMTNVAVIVGTLVAGVVSDLYAPQDGAAGMVWLPIITLFLISVGGLVSALFLTPLQPGDRNLKYNLNPLHTYIDAIGEMSKTRLLMVMMAWGYFYLLAGIALFIVPEYTVVLGINRAEASVLMGVLGVAIGIGCATAGFISGNQIQPKLIPIGAFGLILFFTLLAAVPPWMPDAGPMIRVALSNVSFFILGAGFFAGFYIIPLQALLQKMSPDDERGRFLGTANAVSFTFMTIAALFYWAIRPAFGDEPQNIFYVSAALMAAGAAFFLWRLRGTGLVLGNANESPSEKPAVETGNPYQPPSEPE</sequence>
<dbReference type="PANTHER" id="PTHR43266">
    <property type="entry name" value="MACROLIDE-EFFLUX PROTEIN"/>
    <property type="match status" value="1"/>
</dbReference>
<evidence type="ECO:0000256" key="3">
    <source>
        <dbReference type="ARBA" id="ARBA00022475"/>
    </source>
</evidence>
<evidence type="ECO:0000256" key="4">
    <source>
        <dbReference type="ARBA" id="ARBA00022692"/>
    </source>
</evidence>
<evidence type="ECO:0000313" key="10">
    <source>
        <dbReference type="Proteomes" id="UP000322699"/>
    </source>
</evidence>
<dbReference type="InterPro" id="IPR011701">
    <property type="entry name" value="MFS"/>
</dbReference>
<keyword evidence="10" id="KW-1185">Reference proteome</keyword>
<organism evidence="9 10">
    <name type="scientific">Rubripirellula obstinata</name>
    <dbReference type="NCBI Taxonomy" id="406547"/>
    <lineage>
        <taxon>Bacteria</taxon>
        <taxon>Pseudomonadati</taxon>
        <taxon>Planctomycetota</taxon>
        <taxon>Planctomycetia</taxon>
        <taxon>Pirellulales</taxon>
        <taxon>Pirellulaceae</taxon>
        <taxon>Rubripirellula</taxon>
    </lineage>
</organism>
<evidence type="ECO:0000256" key="6">
    <source>
        <dbReference type="ARBA" id="ARBA00023136"/>
    </source>
</evidence>
<feature type="transmembrane region" description="Helical" evidence="8">
    <location>
        <begin position="368"/>
        <end position="389"/>
    </location>
</feature>
<dbReference type="AlphaFoldDB" id="A0A5B1CH16"/>
<feature type="transmembrane region" description="Helical" evidence="8">
    <location>
        <begin position="266"/>
        <end position="289"/>
    </location>
</feature>
<protein>
    <submittedName>
        <fullName evidence="9">Lysophospholipid transporter LplT</fullName>
    </submittedName>
</protein>
<dbReference type="GO" id="GO:0005886">
    <property type="term" value="C:plasma membrane"/>
    <property type="evidence" value="ECO:0007669"/>
    <property type="project" value="UniProtKB-SubCell"/>
</dbReference>
<dbReference type="Gene3D" id="1.20.1250.20">
    <property type="entry name" value="MFS general substrate transporter like domains"/>
    <property type="match status" value="2"/>
</dbReference>
<keyword evidence="6 8" id="KW-0472">Membrane</keyword>
<keyword evidence="4 8" id="KW-0812">Transmembrane</keyword>
<feature type="transmembrane region" description="Helical" evidence="8">
    <location>
        <begin position="54"/>
        <end position="71"/>
    </location>
</feature>
<keyword evidence="5 8" id="KW-1133">Transmembrane helix</keyword>
<dbReference type="InterPro" id="IPR036259">
    <property type="entry name" value="MFS_trans_sf"/>
</dbReference>
<dbReference type="SUPFAM" id="SSF103473">
    <property type="entry name" value="MFS general substrate transporter"/>
    <property type="match status" value="1"/>
</dbReference>
<feature type="transmembrane region" description="Helical" evidence="8">
    <location>
        <begin position="336"/>
        <end position="356"/>
    </location>
</feature>